<protein>
    <submittedName>
        <fullName evidence="1">Uncharacterized protein</fullName>
    </submittedName>
</protein>
<gene>
    <name evidence="1" type="ORF">GALL_426570</name>
</gene>
<accession>A0A1J5PVS2</accession>
<organism evidence="1">
    <name type="scientific">mine drainage metagenome</name>
    <dbReference type="NCBI Taxonomy" id="410659"/>
    <lineage>
        <taxon>unclassified sequences</taxon>
        <taxon>metagenomes</taxon>
        <taxon>ecological metagenomes</taxon>
    </lineage>
</organism>
<dbReference type="EMBL" id="MLJW01002091">
    <property type="protein sequence ID" value="OIQ75670.1"/>
    <property type="molecule type" value="Genomic_DNA"/>
</dbReference>
<evidence type="ECO:0000313" key="1">
    <source>
        <dbReference type="EMBL" id="OIQ75670.1"/>
    </source>
</evidence>
<proteinExistence type="predicted"/>
<dbReference type="AlphaFoldDB" id="A0A1J5PVS2"/>
<sequence>MPIEVKVVSQAAYDAWLVSAKKLFASADAPQLVQVASNN</sequence>
<name>A0A1J5PVS2_9ZZZZ</name>
<reference evidence="1" key="1">
    <citation type="submission" date="2016-10" db="EMBL/GenBank/DDBJ databases">
        <title>Sequence of Gallionella enrichment culture.</title>
        <authorList>
            <person name="Poehlein A."/>
            <person name="Muehling M."/>
            <person name="Daniel R."/>
        </authorList>
    </citation>
    <scope>NUCLEOTIDE SEQUENCE</scope>
</reference>
<comment type="caution">
    <text evidence="1">The sequence shown here is derived from an EMBL/GenBank/DDBJ whole genome shotgun (WGS) entry which is preliminary data.</text>
</comment>